<feature type="region of interest" description="Disordered" evidence="1">
    <location>
        <begin position="204"/>
        <end position="244"/>
    </location>
</feature>
<dbReference type="InterPro" id="IPR016187">
    <property type="entry name" value="CTDL_fold"/>
</dbReference>
<feature type="chain" id="PRO_5014388538" description="C-type lectin domain-containing protein" evidence="2">
    <location>
        <begin position="35"/>
        <end position="244"/>
    </location>
</feature>
<dbReference type="EMBL" id="CM008968">
    <property type="protein sequence ID" value="PNW81299.1"/>
    <property type="molecule type" value="Genomic_DNA"/>
</dbReference>
<dbReference type="Gramene" id="PNW81299">
    <property type="protein sequence ID" value="PNW81299"/>
    <property type="gene ID" value="CHLRE_07g350250v5"/>
</dbReference>
<dbReference type="SUPFAM" id="SSF56436">
    <property type="entry name" value="C-type lectin-like"/>
    <property type="match status" value="1"/>
</dbReference>
<feature type="compositionally biased region" description="Basic and acidic residues" evidence="1">
    <location>
        <begin position="204"/>
        <end position="220"/>
    </location>
</feature>
<keyword evidence="4" id="KW-1185">Reference proteome</keyword>
<dbReference type="RefSeq" id="XP_042923113.1">
    <property type="nucleotide sequence ID" value="XM_043064545.1"/>
</dbReference>
<dbReference type="InParanoid" id="A0A2K3DL76"/>
<proteinExistence type="predicted"/>
<reference evidence="3 4" key="1">
    <citation type="journal article" date="2007" name="Science">
        <title>The Chlamydomonas genome reveals the evolution of key animal and plant functions.</title>
        <authorList>
            <person name="Merchant S.S."/>
            <person name="Prochnik S.E."/>
            <person name="Vallon O."/>
            <person name="Harris E.H."/>
            <person name="Karpowicz S.J."/>
            <person name="Witman G.B."/>
            <person name="Terry A."/>
            <person name="Salamov A."/>
            <person name="Fritz-Laylin L.K."/>
            <person name="Marechal-Drouard L."/>
            <person name="Marshall W.F."/>
            <person name="Qu L.H."/>
            <person name="Nelson D.R."/>
            <person name="Sanderfoot A.A."/>
            <person name="Spalding M.H."/>
            <person name="Kapitonov V.V."/>
            <person name="Ren Q."/>
            <person name="Ferris P."/>
            <person name="Lindquist E."/>
            <person name="Shapiro H."/>
            <person name="Lucas S.M."/>
            <person name="Grimwood J."/>
            <person name="Schmutz J."/>
            <person name="Cardol P."/>
            <person name="Cerutti H."/>
            <person name="Chanfreau G."/>
            <person name="Chen C.L."/>
            <person name="Cognat V."/>
            <person name="Croft M.T."/>
            <person name="Dent R."/>
            <person name="Dutcher S."/>
            <person name="Fernandez E."/>
            <person name="Fukuzawa H."/>
            <person name="Gonzalez-Ballester D."/>
            <person name="Gonzalez-Halphen D."/>
            <person name="Hallmann A."/>
            <person name="Hanikenne M."/>
            <person name="Hippler M."/>
            <person name="Inwood W."/>
            <person name="Jabbari K."/>
            <person name="Kalanon M."/>
            <person name="Kuras R."/>
            <person name="Lefebvre P.A."/>
            <person name="Lemaire S.D."/>
            <person name="Lobanov A.V."/>
            <person name="Lohr M."/>
            <person name="Manuell A."/>
            <person name="Meier I."/>
            <person name="Mets L."/>
            <person name="Mittag M."/>
            <person name="Mittelmeier T."/>
            <person name="Moroney J.V."/>
            <person name="Moseley J."/>
            <person name="Napoli C."/>
            <person name="Nedelcu A.M."/>
            <person name="Niyogi K."/>
            <person name="Novoselov S.V."/>
            <person name="Paulsen I.T."/>
            <person name="Pazour G."/>
            <person name="Purton S."/>
            <person name="Ral J.P."/>
            <person name="Riano-Pachon D.M."/>
            <person name="Riekhof W."/>
            <person name="Rymarquis L."/>
            <person name="Schroda M."/>
            <person name="Stern D."/>
            <person name="Umen J."/>
            <person name="Willows R."/>
            <person name="Wilson N."/>
            <person name="Zimmer S.L."/>
            <person name="Allmer J."/>
            <person name="Balk J."/>
            <person name="Bisova K."/>
            <person name="Chen C.J."/>
            <person name="Elias M."/>
            <person name="Gendler K."/>
            <person name="Hauser C."/>
            <person name="Lamb M.R."/>
            <person name="Ledford H."/>
            <person name="Long J.C."/>
            <person name="Minagawa J."/>
            <person name="Page M.D."/>
            <person name="Pan J."/>
            <person name="Pootakham W."/>
            <person name="Roje S."/>
            <person name="Rose A."/>
            <person name="Stahlberg E."/>
            <person name="Terauchi A.M."/>
            <person name="Yang P."/>
            <person name="Ball S."/>
            <person name="Bowler C."/>
            <person name="Dieckmann C.L."/>
            <person name="Gladyshev V.N."/>
            <person name="Green P."/>
            <person name="Jorgensen R."/>
            <person name="Mayfield S."/>
            <person name="Mueller-Roeber B."/>
            <person name="Rajamani S."/>
            <person name="Sayre R.T."/>
            <person name="Brokstein P."/>
            <person name="Dubchak I."/>
            <person name="Goodstein D."/>
            <person name="Hornick L."/>
            <person name="Huang Y.W."/>
            <person name="Jhaveri J."/>
            <person name="Luo Y."/>
            <person name="Martinez D."/>
            <person name="Ngau W.C."/>
            <person name="Otillar B."/>
            <person name="Poliakov A."/>
            <person name="Porter A."/>
            <person name="Szajkowski L."/>
            <person name="Werner G."/>
            <person name="Zhou K."/>
            <person name="Grigoriev I.V."/>
            <person name="Rokhsar D.S."/>
            <person name="Grossman A.R."/>
        </authorList>
    </citation>
    <scope>NUCLEOTIDE SEQUENCE [LARGE SCALE GENOMIC DNA]</scope>
    <source>
        <strain evidence="4">CC-503</strain>
    </source>
</reference>
<sequence>MVVSAAWRRPTGGGRCRLLAAVLLGAVVVMAAHGGPLGASAQEEKLGGTDAAVQFGAAPPSPAPPSPSYPPSPAPPSPSYPPTERKPCFKVFAWRKTLLYVQSEDRFTYNEAQEFCSDRGVFMVGYDDPVKRLPLADLCYKNGNGCWVGGQVGDTCPYIDPKGNGASYPENCERRHYAVCWGDLDKQRNNPAIWDNNCRKNNKNQDYKNLDNKDNGDGKFNDNGGGSGRGNLNVQGNNGPDHQP</sequence>
<organism evidence="3 4">
    <name type="scientific">Chlamydomonas reinhardtii</name>
    <name type="common">Chlamydomonas smithii</name>
    <dbReference type="NCBI Taxonomy" id="3055"/>
    <lineage>
        <taxon>Eukaryota</taxon>
        <taxon>Viridiplantae</taxon>
        <taxon>Chlorophyta</taxon>
        <taxon>core chlorophytes</taxon>
        <taxon>Chlorophyceae</taxon>
        <taxon>CS clade</taxon>
        <taxon>Chlamydomonadales</taxon>
        <taxon>Chlamydomonadaceae</taxon>
        <taxon>Chlamydomonas</taxon>
    </lineage>
</organism>
<dbReference type="Proteomes" id="UP000006906">
    <property type="component" value="Chromosome 7"/>
</dbReference>
<accession>A0A2K3DL76</accession>
<protein>
    <recommendedName>
        <fullName evidence="5">C-type lectin domain-containing protein</fullName>
    </recommendedName>
</protein>
<dbReference type="KEGG" id="cre:CHLRE_07g350250v5"/>
<name>A0A2K3DL76_CHLRE</name>
<gene>
    <name evidence="3" type="ORF">CHLRE_07g350250v5</name>
</gene>
<evidence type="ECO:0000313" key="4">
    <source>
        <dbReference type="Proteomes" id="UP000006906"/>
    </source>
</evidence>
<dbReference type="STRING" id="3055.A0A2K3DL76"/>
<feature type="signal peptide" evidence="2">
    <location>
        <begin position="1"/>
        <end position="34"/>
    </location>
</feature>
<evidence type="ECO:0008006" key="5">
    <source>
        <dbReference type="Google" id="ProtNLM"/>
    </source>
</evidence>
<dbReference type="AlphaFoldDB" id="A0A2K3DL76"/>
<keyword evidence="2" id="KW-0732">Signal</keyword>
<feature type="compositionally biased region" description="Pro residues" evidence="1">
    <location>
        <begin position="59"/>
        <end position="81"/>
    </location>
</feature>
<evidence type="ECO:0000313" key="3">
    <source>
        <dbReference type="EMBL" id="PNW81299.1"/>
    </source>
</evidence>
<feature type="region of interest" description="Disordered" evidence="1">
    <location>
        <begin position="53"/>
        <end position="82"/>
    </location>
</feature>
<evidence type="ECO:0000256" key="2">
    <source>
        <dbReference type="SAM" id="SignalP"/>
    </source>
</evidence>
<dbReference type="OrthoDB" id="544490at2759"/>
<dbReference type="GeneID" id="5718178"/>
<feature type="compositionally biased region" description="Polar residues" evidence="1">
    <location>
        <begin position="234"/>
        <end position="244"/>
    </location>
</feature>
<evidence type="ECO:0000256" key="1">
    <source>
        <dbReference type="SAM" id="MobiDB-lite"/>
    </source>
</evidence>